<dbReference type="GO" id="GO:0005739">
    <property type="term" value="C:mitochondrion"/>
    <property type="evidence" value="ECO:0007669"/>
    <property type="project" value="TreeGrafter"/>
</dbReference>
<comment type="similarity">
    <text evidence="1 3">Belongs to the class-III pyridoxal-phosphate-dependent aminotransferase family.</text>
</comment>
<dbReference type="Proteomes" id="UP000242188">
    <property type="component" value="Unassembled WGS sequence"/>
</dbReference>
<evidence type="ECO:0000313" key="6">
    <source>
        <dbReference type="Proteomes" id="UP000242188"/>
    </source>
</evidence>
<dbReference type="InterPro" id="IPR015424">
    <property type="entry name" value="PyrdxlP-dep_Trfase"/>
</dbReference>
<evidence type="ECO:0000256" key="2">
    <source>
        <dbReference type="ARBA" id="ARBA00022898"/>
    </source>
</evidence>
<gene>
    <name evidence="5" type="ORF">KP79_PYT05795</name>
</gene>
<dbReference type="SUPFAM" id="SSF53383">
    <property type="entry name" value="PLP-dependent transferases"/>
    <property type="match status" value="1"/>
</dbReference>
<proteinExistence type="inferred from homology"/>
<dbReference type="Gene3D" id="3.40.640.10">
    <property type="entry name" value="Type I PLP-dependent aspartate aminotransferase-like (Major domain)"/>
    <property type="match status" value="1"/>
</dbReference>
<dbReference type="InterPro" id="IPR049704">
    <property type="entry name" value="Aminotrans_3_PPA_site"/>
</dbReference>
<dbReference type="Gene3D" id="3.90.1150.10">
    <property type="entry name" value="Aspartate Aminotransferase, domain 1"/>
    <property type="match status" value="1"/>
</dbReference>
<dbReference type="PANTHER" id="PTHR45688">
    <property type="match status" value="1"/>
</dbReference>
<dbReference type="PIRSF" id="PIRSF000521">
    <property type="entry name" value="Transaminase_4ab_Lys_Orn"/>
    <property type="match status" value="1"/>
</dbReference>
<dbReference type="AlphaFoldDB" id="A0A210QLI0"/>
<sequence length="483" mass="53629">MPELTFKQTCEMRRNYVGRTCKLHFEASPLKIVRASRQYMYDDSGAEYLDCISIVSHVGHCHPHVVHAGQEQMARMTTSAGFLNDTMVDYAKRIVETLPDKLCVCFFVNSGSEANDLALRLARSYTKHDDVMVVEKSYHGNIASLLEISPKRWKQMGIEQKEWVHVVPCPDTYRGIYKEDSDNPGLLYANEVKKMIRKCKDKKRTISAFICEPLMTVCGVVVPPQNYLKYVYRYIREAGGVCIADEVQVALGRIGERFWSFQAHDVVPDIVTVGKPLGNGHPMAMLVTTKEIADTLREFSSTFGGNPVACAVGMAVLDVIRNEKLQASAKSVGKCLLDGFRAIQPKHPMMGDIRGMGMIIGVEIVVDKESRKPAKQAAEILSYKLKEGKILIANEGPDKNVMIISPPMCFTCDNAKQVVQAFDLALAAIEQGALEAGLASLPHEQRILNIPLDILSSNLDKGLDSDSDSESSSAKKARYEEMD</sequence>
<comment type="caution">
    <text evidence="5">The sequence shown here is derived from an EMBL/GenBank/DDBJ whole genome shotgun (WGS) entry which is preliminary data.</text>
</comment>
<name>A0A210QLI0_MIZYE</name>
<keyword evidence="6" id="KW-1185">Reference proteome</keyword>
<organism evidence="5 6">
    <name type="scientific">Mizuhopecten yessoensis</name>
    <name type="common">Japanese scallop</name>
    <name type="synonym">Patinopecten yessoensis</name>
    <dbReference type="NCBI Taxonomy" id="6573"/>
    <lineage>
        <taxon>Eukaryota</taxon>
        <taxon>Metazoa</taxon>
        <taxon>Spiralia</taxon>
        <taxon>Lophotrochozoa</taxon>
        <taxon>Mollusca</taxon>
        <taxon>Bivalvia</taxon>
        <taxon>Autobranchia</taxon>
        <taxon>Pteriomorphia</taxon>
        <taxon>Pectinida</taxon>
        <taxon>Pectinoidea</taxon>
        <taxon>Pectinidae</taxon>
        <taxon>Mizuhopecten</taxon>
    </lineage>
</organism>
<dbReference type="Pfam" id="PF00202">
    <property type="entry name" value="Aminotran_3"/>
    <property type="match status" value="1"/>
</dbReference>
<dbReference type="InterPro" id="IPR015422">
    <property type="entry name" value="PyrdxlP-dep_Trfase_small"/>
</dbReference>
<evidence type="ECO:0000313" key="5">
    <source>
        <dbReference type="EMBL" id="OWF49585.1"/>
    </source>
</evidence>
<feature type="region of interest" description="Disordered" evidence="4">
    <location>
        <begin position="460"/>
        <end position="483"/>
    </location>
</feature>
<evidence type="ECO:0000256" key="3">
    <source>
        <dbReference type="RuleBase" id="RU003560"/>
    </source>
</evidence>
<accession>A0A210QLI0</accession>
<dbReference type="GO" id="GO:0016829">
    <property type="term" value="F:lyase activity"/>
    <property type="evidence" value="ECO:0007669"/>
    <property type="project" value="UniProtKB-KW"/>
</dbReference>
<keyword evidence="2 3" id="KW-0663">Pyridoxal phosphate</keyword>
<dbReference type="GO" id="GO:0030170">
    <property type="term" value="F:pyridoxal phosphate binding"/>
    <property type="evidence" value="ECO:0007669"/>
    <property type="project" value="InterPro"/>
</dbReference>
<protein>
    <submittedName>
        <fullName evidence="5">Ethanolamine-phosphate phospho-lyase</fullName>
    </submittedName>
</protein>
<dbReference type="PANTHER" id="PTHR45688:SF13">
    <property type="entry name" value="ALANINE--GLYOXYLATE AMINOTRANSFERASE 2-LIKE"/>
    <property type="match status" value="1"/>
</dbReference>
<dbReference type="InterPro" id="IPR005814">
    <property type="entry name" value="Aminotrans_3"/>
</dbReference>
<dbReference type="EMBL" id="NEDP02003059">
    <property type="protein sequence ID" value="OWF49585.1"/>
    <property type="molecule type" value="Genomic_DNA"/>
</dbReference>
<evidence type="ECO:0000256" key="4">
    <source>
        <dbReference type="SAM" id="MobiDB-lite"/>
    </source>
</evidence>
<reference evidence="5 6" key="1">
    <citation type="journal article" date="2017" name="Nat. Ecol. Evol.">
        <title>Scallop genome provides insights into evolution of bilaterian karyotype and development.</title>
        <authorList>
            <person name="Wang S."/>
            <person name="Zhang J."/>
            <person name="Jiao W."/>
            <person name="Li J."/>
            <person name="Xun X."/>
            <person name="Sun Y."/>
            <person name="Guo X."/>
            <person name="Huan P."/>
            <person name="Dong B."/>
            <person name="Zhang L."/>
            <person name="Hu X."/>
            <person name="Sun X."/>
            <person name="Wang J."/>
            <person name="Zhao C."/>
            <person name="Wang Y."/>
            <person name="Wang D."/>
            <person name="Huang X."/>
            <person name="Wang R."/>
            <person name="Lv J."/>
            <person name="Li Y."/>
            <person name="Zhang Z."/>
            <person name="Liu B."/>
            <person name="Lu W."/>
            <person name="Hui Y."/>
            <person name="Liang J."/>
            <person name="Zhou Z."/>
            <person name="Hou R."/>
            <person name="Li X."/>
            <person name="Liu Y."/>
            <person name="Li H."/>
            <person name="Ning X."/>
            <person name="Lin Y."/>
            <person name="Zhao L."/>
            <person name="Xing Q."/>
            <person name="Dou J."/>
            <person name="Li Y."/>
            <person name="Mao J."/>
            <person name="Guo H."/>
            <person name="Dou H."/>
            <person name="Li T."/>
            <person name="Mu C."/>
            <person name="Jiang W."/>
            <person name="Fu Q."/>
            <person name="Fu X."/>
            <person name="Miao Y."/>
            <person name="Liu J."/>
            <person name="Yu Q."/>
            <person name="Li R."/>
            <person name="Liao H."/>
            <person name="Li X."/>
            <person name="Kong Y."/>
            <person name="Jiang Z."/>
            <person name="Chourrout D."/>
            <person name="Li R."/>
            <person name="Bao Z."/>
        </authorList>
    </citation>
    <scope>NUCLEOTIDE SEQUENCE [LARGE SCALE GENOMIC DNA]</scope>
    <source>
        <strain evidence="5 6">PY_sf001</strain>
    </source>
</reference>
<dbReference type="InterPro" id="IPR015421">
    <property type="entry name" value="PyrdxlP-dep_Trfase_major"/>
</dbReference>
<dbReference type="CDD" id="cd00610">
    <property type="entry name" value="OAT_like"/>
    <property type="match status" value="1"/>
</dbReference>
<keyword evidence="5" id="KW-0456">Lyase</keyword>
<dbReference type="PROSITE" id="PS00600">
    <property type="entry name" value="AA_TRANSFER_CLASS_3"/>
    <property type="match status" value="1"/>
</dbReference>
<dbReference type="GO" id="GO:0008483">
    <property type="term" value="F:transaminase activity"/>
    <property type="evidence" value="ECO:0007669"/>
    <property type="project" value="InterPro"/>
</dbReference>
<dbReference type="OrthoDB" id="10261433at2759"/>
<evidence type="ECO:0000256" key="1">
    <source>
        <dbReference type="ARBA" id="ARBA00008954"/>
    </source>
</evidence>
<dbReference type="STRING" id="6573.A0A210QLI0"/>